<feature type="domain" description="Ice-binding protein C-terminal" evidence="2">
    <location>
        <begin position="235"/>
        <end position="258"/>
    </location>
</feature>
<reference evidence="3 4" key="1">
    <citation type="submission" date="2023-03" db="EMBL/GenBank/DDBJ databases">
        <title>Paludisphaera mucosa sp. nov. a novel planctomycete from northern fen.</title>
        <authorList>
            <person name="Ivanova A."/>
        </authorList>
    </citation>
    <scope>NUCLEOTIDE SEQUENCE [LARGE SCALE GENOMIC DNA]</scope>
    <source>
        <strain evidence="3 4">Pla2</strain>
    </source>
</reference>
<dbReference type="EMBL" id="JARRAG010000001">
    <property type="protein sequence ID" value="MDG3002761.1"/>
    <property type="molecule type" value="Genomic_DNA"/>
</dbReference>
<keyword evidence="1" id="KW-1133">Transmembrane helix</keyword>
<gene>
    <name evidence="3" type="ORF">PZE19_03080</name>
</gene>
<keyword evidence="4" id="KW-1185">Reference proteome</keyword>
<evidence type="ECO:0000313" key="4">
    <source>
        <dbReference type="Proteomes" id="UP001216907"/>
    </source>
</evidence>
<dbReference type="NCBIfam" id="TIGR02595">
    <property type="entry name" value="PEP_CTERM"/>
    <property type="match status" value="1"/>
</dbReference>
<dbReference type="Proteomes" id="UP001216907">
    <property type="component" value="Unassembled WGS sequence"/>
</dbReference>
<evidence type="ECO:0000313" key="3">
    <source>
        <dbReference type="EMBL" id="MDG3002761.1"/>
    </source>
</evidence>
<evidence type="ECO:0000256" key="1">
    <source>
        <dbReference type="SAM" id="Phobius"/>
    </source>
</evidence>
<name>A0ABT6F5A6_9BACT</name>
<dbReference type="Pfam" id="PF07589">
    <property type="entry name" value="PEP-CTERM"/>
    <property type="match status" value="1"/>
</dbReference>
<feature type="transmembrane region" description="Helical" evidence="1">
    <location>
        <begin position="239"/>
        <end position="255"/>
    </location>
</feature>
<dbReference type="RefSeq" id="WP_277859125.1">
    <property type="nucleotide sequence ID" value="NZ_JARRAG010000001.1"/>
</dbReference>
<sequence length="261" mass="26364">MNRRILGIAAFLVLCGLGFCRAEAGVLIPSSASVGPAGTEAGTGLDGAFYNGGGSTYLTSLAMADAIIAAGRPTATFLSTSVDYPRGATTSVTDATTLGEFLGPDAASLSGGGASLLSTSVFHFTGYLKITGDLDQVAGNSSIDVNFAVASDDGFRLSIGGVEVIRYDGVRSFAASGALASFQVAGLYAVDLVYYENQGSTGVEFYAGIPGSPGSHAPAGTLGLVPTSSLSTAISTPEPPSLVLMGFGALGLVIVRRRRRR</sequence>
<proteinExistence type="predicted"/>
<comment type="caution">
    <text evidence="3">The sequence shown here is derived from an EMBL/GenBank/DDBJ whole genome shotgun (WGS) entry which is preliminary data.</text>
</comment>
<evidence type="ECO:0000259" key="2">
    <source>
        <dbReference type="Pfam" id="PF07589"/>
    </source>
</evidence>
<accession>A0ABT6F5A6</accession>
<protein>
    <submittedName>
        <fullName evidence="3">PEP-CTERM sorting domain-containing protein</fullName>
    </submittedName>
</protein>
<dbReference type="InterPro" id="IPR013424">
    <property type="entry name" value="Ice-binding_C"/>
</dbReference>
<keyword evidence="1" id="KW-0812">Transmembrane</keyword>
<keyword evidence="1" id="KW-0472">Membrane</keyword>
<organism evidence="3 4">
    <name type="scientific">Paludisphaera mucosa</name>
    <dbReference type="NCBI Taxonomy" id="3030827"/>
    <lineage>
        <taxon>Bacteria</taxon>
        <taxon>Pseudomonadati</taxon>
        <taxon>Planctomycetota</taxon>
        <taxon>Planctomycetia</taxon>
        <taxon>Isosphaerales</taxon>
        <taxon>Isosphaeraceae</taxon>
        <taxon>Paludisphaera</taxon>
    </lineage>
</organism>